<feature type="region of interest" description="Disordered" evidence="2">
    <location>
        <begin position="615"/>
        <end position="635"/>
    </location>
</feature>
<dbReference type="PANTHER" id="PTHR47194">
    <property type="entry name" value="SORTING NEXIN-29-RELATED"/>
    <property type="match status" value="1"/>
</dbReference>
<feature type="region of interest" description="Disordered" evidence="2">
    <location>
        <begin position="224"/>
        <end position="279"/>
    </location>
</feature>
<evidence type="ECO:0000313" key="5">
    <source>
        <dbReference type="Proteomes" id="UP000326759"/>
    </source>
</evidence>
<reference evidence="4 5" key="1">
    <citation type="journal article" date="2019" name="PLoS Biol.">
        <title>Sex chromosomes control vertical transmission of feminizing Wolbachia symbionts in an isopod.</title>
        <authorList>
            <person name="Becking T."/>
            <person name="Chebbi M.A."/>
            <person name="Giraud I."/>
            <person name="Moumen B."/>
            <person name="Laverre T."/>
            <person name="Caubet Y."/>
            <person name="Peccoud J."/>
            <person name="Gilbert C."/>
            <person name="Cordaux R."/>
        </authorList>
    </citation>
    <scope>NUCLEOTIDE SEQUENCE [LARGE SCALE GENOMIC DNA]</scope>
    <source>
        <strain evidence="4">ANa2</strain>
        <tissue evidence="4">Whole body excluding digestive tract and cuticle</tissue>
    </source>
</reference>
<feature type="compositionally biased region" description="Acidic residues" evidence="2">
    <location>
        <begin position="232"/>
        <end position="242"/>
    </location>
</feature>
<dbReference type="AlphaFoldDB" id="A0A5N5T7J0"/>
<dbReference type="SMART" id="SM00312">
    <property type="entry name" value="PX"/>
    <property type="match status" value="1"/>
</dbReference>
<evidence type="ECO:0000313" key="4">
    <source>
        <dbReference type="EMBL" id="KAB7501025.1"/>
    </source>
</evidence>
<dbReference type="Proteomes" id="UP000326759">
    <property type="component" value="Unassembled WGS sequence"/>
</dbReference>
<feature type="coiled-coil region" evidence="1">
    <location>
        <begin position="410"/>
        <end position="441"/>
    </location>
</feature>
<dbReference type="Pfam" id="PF00787">
    <property type="entry name" value="PX"/>
    <property type="match status" value="1"/>
</dbReference>
<dbReference type="GO" id="GO:0035091">
    <property type="term" value="F:phosphatidylinositol binding"/>
    <property type="evidence" value="ECO:0007669"/>
    <property type="project" value="InterPro"/>
</dbReference>
<dbReference type="InterPro" id="IPR036871">
    <property type="entry name" value="PX_dom_sf"/>
</dbReference>
<protein>
    <submittedName>
        <fullName evidence="4">Sorting nexin-29</fullName>
    </submittedName>
</protein>
<evidence type="ECO:0000256" key="1">
    <source>
        <dbReference type="SAM" id="Coils"/>
    </source>
</evidence>
<comment type="caution">
    <text evidence="4">The sequence shown here is derived from an EMBL/GenBank/DDBJ whole genome shotgun (WGS) entry which is preliminary data.</text>
</comment>
<accession>A0A5N5T7J0</accession>
<dbReference type="CDD" id="cd07277">
    <property type="entry name" value="PX_RUN"/>
    <property type="match status" value="1"/>
</dbReference>
<dbReference type="PROSITE" id="PS50195">
    <property type="entry name" value="PX"/>
    <property type="match status" value="1"/>
</dbReference>
<sequence length="635" mass="71098">MFVSLDDGDSQRKLEIKRKKKKKIPSQLVSFDEEFLSQSYSSYPCESPPLGCFSAPSTSINSPAATSLDQGISKFDKLVGDEEIKKAKQKLESVISEHSETSMKTSANTSSRTLPLNRRNIHSSETELSYNQALEDLLASEISNESVATAIFDVRKTEKLKMEQETGSYKSIASNMSYDSFQSSEDVGGLPSLLPLEGGTGGLIPLSPEGEVLFNVGIAQDDETSLKSSSQDEFEINECSAEDVDKKRMSNSSSVGSVASAGSGPPSSNSKCSTVTPSSFSSLTFDELRTAVLEISRTRDASEQKRAALATALNTEMEISSTLRAQFAQEQAQHMESVDRLSSKVNALTRENELLRHQLKKYIGAVQMLRRDTDSQSGEDSVFSLPSKNPPEIRDYHDEAAAYEGKLIQVAEMHGELMEFNERLQRLLRLRESQVQRLREELVELRGPFPTAEEDDDLDETLSVTSDFDSISPSPRTLINIWIPTAFLAGPSSDTHHVYQIYVRIKDDEWNVYRRFAQFYELHKRFKKKDSTIRTFDFPQKKAFGNKDISVVEDRRIRLQLYLRQLINFLVSSNLELASQPSKATLTTLLPFLLDSTLPKEISSKTTSRRKFLSRLSTRQELSPPTQSSPQYNGL</sequence>
<dbReference type="Gene3D" id="3.30.1520.10">
    <property type="entry name" value="Phox-like domain"/>
    <property type="match status" value="1"/>
</dbReference>
<proteinExistence type="predicted"/>
<feature type="compositionally biased region" description="Low complexity" evidence="2">
    <location>
        <begin position="250"/>
        <end position="270"/>
    </location>
</feature>
<organism evidence="4 5">
    <name type="scientific">Armadillidium nasatum</name>
    <dbReference type="NCBI Taxonomy" id="96803"/>
    <lineage>
        <taxon>Eukaryota</taxon>
        <taxon>Metazoa</taxon>
        <taxon>Ecdysozoa</taxon>
        <taxon>Arthropoda</taxon>
        <taxon>Crustacea</taxon>
        <taxon>Multicrustacea</taxon>
        <taxon>Malacostraca</taxon>
        <taxon>Eumalacostraca</taxon>
        <taxon>Peracarida</taxon>
        <taxon>Isopoda</taxon>
        <taxon>Oniscidea</taxon>
        <taxon>Crinocheta</taxon>
        <taxon>Armadillidiidae</taxon>
        <taxon>Armadillidium</taxon>
    </lineage>
</organism>
<name>A0A5N5T7J0_9CRUS</name>
<dbReference type="InterPro" id="IPR037916">
    <property type="entry name" value="SNX29_PX"/>
</dbReference>
<keyword evidence="1" id="KW-0175">Coiled coil</keyword>
<gene>
    <name evidence="4" type="primary">SNX29</name>
    <name evidence="4" type="ORF">Anas_00491</name>
</gene>
<keyword evidence="5" id="KW-1185">Reference proteome</keyword>
<dbReference type="OrthoDB" id="93876at2759"/>
<dbReference type="EMBL" id="SEYY01011953">
    <property type="protein sequence ID" value="KAB7501025.1"/>
    <property type="molecule type" value="Genomic_DNA"/>
</dbReference>
<feature type="domain" description="PX" evidence="3">
    <location>
        <begin position="477"/>
        <end position="600"/>
    </location>
</feature>
<dbReference type="InterPro" id="IPR001683">
    <property type="entry name" value="PX_dom"/>
</dbReference>
<evidence type="ECO:0000259" key="3">
    <source>
        <dbReference type="PROSITE" id="PS50195"/>
    </source>
</evidence>
<dbReference type="SUPFAM" id="SSF64268">
    <property type="entry name" value="PX domain"/>
    <property type="match status" value="1"/>
</dbReference>
<evidence type="ECO:0000256" key="2">
    <source>
        <dbReference type="SAM" id="MobiDB-lite"/>
    </source>
</evidence>
<dbReference type="PANTHER" id="PTHR47194:SF3">
    <property type="entry name" value="SORTING NEXIN 29"/>
    <property type="match status" value="1"/>
</dbReference>